<dbReference type="InParanoid" id="A0A177C5N1"/>
<evidence type="ECO:0000256" key="3">
    <source>
        <dbReference type="ARBA" id="ARBA00022691"/>
    </source>
</evidence>
<dbReference type="CDD" id="cd02440">
    <property type="entry name" value="AdoMet_MTases"/>
    <property type="match status" value="1"/>
</dbReference>
<proteinExistence type="inferred from homology"/>
<keyword evidence="6" id="KW-1185">Reference proteome</keyword>
<dbReference type="InterPro" id="IPR050362">
    <property type="entry name" value="Cation-dep_OMT"/>
</dbReference>
<protein>
    <submittedName>
        <fullName evidence="5">O-methyltransferase</fullName>
    </submittedName>
</protein>
<dbReference type="EMBL" id="KV441556">
    <property type="protein sequence ID" value="OAG01990.1"/>
    <property type="molecule type" value="Genomic_DNA"/>
</dbReference>
<accession>A0A177C5N1</accession>
<dbReference type="GeneID" id="28766647"/>
<keyword evidence="2 5" id="KW-0808">Transferase</keyword>
<dbReference type="SUPFAM" id="SSF53335">
    <property type="entry name" value="S-adenosyl-L-methionine-dependent methyltransferases"/>
    <property type="match status" value="1"/>
</dbReference>
<dbReference type="PANTHER" id="PTHR10509:SF14">
    <property type="entry name" value="CAFFEOYL-COA O-METHYLTRANSFERASE 3-RELATED"/>
    <property type="match status" value="1"/>
</dbReference>
<dbReference type="PROSITE" id="PS51682">
    <property type="entry name" value="SAM_OMT_I"/>
    <property type="match status" value="1"/>
</dbReference>
<dbReference type="Pfam" id="PF01596">
    <property type="entry name" value="Methyltransf_3"/>
    <property type="match status" value="1"/>
</dbReference>
<evidence type="ECO:0000313" key="6">
    <source>
        <dbReference type="Proteomes" id="UP000077069"/>
    </source>
</evidence>
<comment type="similarity">
    <text evidence="4">Belongs to the class I-like SAM-binding methyltransferase superfamily. Cation-dependent O-methyltransferase family.</text>
</comment>
<dbReference type="OrthoDB" id="10251242at2759"/>
<dbReference type="AlphaFoldDB" id="A0A177C5N1"/>
<evidence type="ECO:0000256" key="1">
    <source>
        <dbReference type="ARBA" id="ARBA00022603"/>
    </source>
</evidence>
<dbReference type="RefSeq" id="XP_018032355.1">
    <property type="nucleotide sequence ID" value="XM_018183161.1"/>
</dbReference>
<dbReference type="Proteomes" id="UP000077069">
    <property type="component" value="Unassembled WGS sequence"/>
</dbReference>
<evidence type="ECO:0000313" key="5">
    <source>
        <dbReference type="EMBL" id="OAG01990.1"/>
    </source>
</evidence>
<organism evidence="5 6">
    <name type="scientific">Paraphaeosphaeria sporulosa</name>
    <dbReference type="NCBI Taxonomy" id="1460663"/>
    <lineage>
        <taxon>Eukaryota</taxon>
        <taxon>Fungi</taxon>
        <taxon>Dikarya</taxon>
        <taxon>Ascomycota</taxon>
        <taxon>Pezizomycotina</taxon>
        <taxon>Dothideomycetes</taxon>
        <taxon>Pleosporomycetidae</taxon>
        <taxon>Pleosporales</taxon>
        <taxon>Massarineae</taxon>
        <taxon>Didymosphaeriaceae</taxon>
        <taxon>Paraphaeosphaeria</taxon>
    </lineage>
</organism>
<dbReference type="InterPro" id="IPR029063">
    <property type="entry name" value="SAM-dependent_MTases_sf"/>
</dbReference>
<dbReference type="GO" id="GO:0008757">
    <property type="term" value="F:S-adenosylmethionine-dependent methyltransferase activity"/>
    <property type="evidence" value="ECO:0007669"/>
    <property type="project" value="TreeGrafter"/>
</dbReference>
<evidence type="ECO:0000256" key="2">
    <source>
        <dbReference type="ARBA" id="ARBA00022679"/>
    </source>
</evidence>
<name>A0A177C5N1_9PLEO</name>
<reference evidence="5 6" key="1">
    <citation type="submission" date="2016-05" db="EMBL/GenBank/DDBJ databases">
        <title>Comparative analysis of secretome profiles of manganese(II)-oxidizing ascomycete fungi.</title>
        <authorList>
            <consortium name="DOE Joint Genome Institute"/>
            <person name="Zeiner C.A."/>
            <person name="Purvine S.O."/>
            <person name="Zink E.M."/>
            <person name="Wu S."/>
            <person name="Pasa-Tolic L."/>
            <person name="Chaput D.L."/>
            <person name="Haridas S."/>
            <person name="Grigoriev I.V."/>
            <person name="Santelli C.M."/>
            <person name="Hansel C.M."/>
        </authorList>
    </citation>
    <scope>NUCLEOTIDE SEQUENCE [LARGE SCALE GENOMIC DNA]</scope>
    <source>
        <strain evidence="5 6">AP3s5-JAC2a</strain>
    </source>
</reference>
<sequence>MVSGRGYKDWQCLVQCKRSPSTEATNSSSITRTGFRLSTHTAVKMLTSVLSFTPEMAATVTEYCTNSSNDVSGDMKELWDWTVGEFEDSDKMSSPLQGATMQFLAQLLGAKRILEIGCYSGYSALAWYEATKQTNAEIITLELDPKMIAASRRTIAKYKMADRVHLIEGKAQDSIETLTGTFDIIFVDANKDGYETYVKQILDKKLLSPNGLIMCDNVFARGMTISTEANPHLPGKVRPYWTECGKALKRFNNFCKNDPRIDTVLMPVYDGVTFIKWKQ</sequence>
<gene>
    <name evidence="5" type="ORF">CC84DRAFT_1220361</name>
</gene>
<dbReference type="GO" id="GO:0032259">
    <property type="term" value="P:methylation"/>
    <property type="evidence" value="ECO:0007669"/>
    <property type="project" value="UniProtKB-KW"/>
</dbReference>
<evidence type="ECO:0000256" key="4">
    <source>
        <dbReference type="ARBA" id="ARBA00023453"/>
    </source>
</evidence>
<dbReference type="GO" id="GO:0008171">
    <property type="term" value="F:O-methyltransferase activity"/>
    <property type="evidence" value="ECO:0007669"/>
    <property type="project" value="InterPro"/>
</dbReference>
<dbReference type="STRING" id="1460663.A0A177C5N1"/>
<dbReference type="InterPro" id="IPR002935">
    <property type="entry name" value="SAM_O-MeTrfase"/>
</dbReference>
<keyword evidence="1 5" id="KW-0489">Methyltransferase</keyword>
<dbReference type="Gene3D" id="3.40.50.150">
    <property type="entry name" value="Vaccinia Virus protein VP39"/>
    <property type="match status" value="1"/>
</dbReference>
<dbReference type="PANTHER" id="PTHR10509">
    <property type="entry name" value="O-METHYLTRANSFERASE-RELATED"/>
    <property type="match status" value="1"/>
</dbReference>
<keyword evidence="3" id="KW-0949">S-adenosyl-L-methionine</keyword>